<proteinExistence type="predicted"/>
<sequence>MGVLAFAIFEVVKFKFPGAFDGVPEDGEACFLFRCCMKQKPQNVGLAPVAVPMTPAAQMGSAQPYPIAASSPSPAYGMMPPPVAQPVPADGQPVAPYGQASSPDYSYPLMIKGPQVDGMPDHVEYVCCPFCNVAIQNPPGQQTVQCCQCNNVFMTPN</sequence>
<evidence type="ECO:0000313" key="1">
    <source>
        <dbReference type="EMBL" id="KAK3245535.1"/>
    </source>
</evidence>
<protein>
    <submittedName>
        <fullName evidence="1">Uncharacterized protein</fullName>
    </submittedName>
</protein>
<dbReference type="Proteomes" id="UP001190700">
    <property type="component" value="Unassembled WGS sequence"/>
</dbReference>
<dbReference type="EMBL" id="LGRX02030561">
    <property type="protein sequence ID" value="KAK3245535.1"/>
    <property type="molecule type" value="Genomic_DNA"/>
</dbReference>
<reference evidence="1 2" key="1">
    <citation type="journal article" date="2015" name="Genome Biol. Evol.">
        <title>Comparative Genomics of a Bacterivorous Green Alga Reveals Evolutionary Causalities and Consequences of Phago-Mixotrophic Mode of Nutrition.</title>
        <authorList>
            <person name="Burns J.A."/>
            <person name="Paasch A."/>
            <person name="Narechania A."/>
            <person name="Kim E."/>
        </authorList>
    </citation>
    <scope>NUCLEOTIDE SEQUENCE [LARGE SCALE GENOMIC DNA]</scope>
    <source>
        <strain evidence="1 2">PLY_AMNH</strain>
    </source>
</reference>
<dbReference type="AlphaFoldDB" id="A0AAE0C147"/>
<organism evidence="1 2">
    <name type="scientific">Cymbomonas tetramitiformis</name>
    <dbReference type="NCBI Taxonomy" id="36881"/>
    <lineage>
        <taxon>Eukaryota</taxon>
        <taxon>Viridiplantae</taxon>
        <taxon>Chlorophyta</taxon>
        <taxon>Pyramimonadophyceae</taxon>
        <taxon>Pyramimonadales</taxon>
        <taxon>Pyramimonadaceae</taxon>
        <taxon>Cymbomonas</taxon>
    </lineage>
</organism>
<evidence type="ECO:0000313" key="2">
    <source>
        <dbReference type="Proteomes" id="UP001190700"/>
    </source>
</evidence>
<name>A0AAE0C147_9CHLO</name>
<comment type="caution">
    <text evidence="1">The sequence shown here is derived from an EMBL/GenBank/DDBJ whole genome shotgun (WGS) entry which is preliminary data.</text>
</comment>
<accession>A0AAE0C147</accession>
<gene>
    <name evidence="1" type="ORF">CYMTET_44902</name>
</gene>
<keyword evidence="2" id="KW-1185">Reference proteome</keyword>